<dbReference type="EMBL" id="UGNV01000006">
    <property type="protein sequence ID" value="STX55794.1"/>
    <property type="molecule type" value="Genomic_DNA"/>
</dbReference>
<name>A0A378JPS2_9GAMM</name>
<dbReference type="Proteomes" id="UP000254968">
    <property type="component" value="Unassembled WGS sequence"/>
</dbReference>
<accession>A0A378JPS2</accession>
<organism evidence="1 2">
    <name type="scientific">Legionella beliardensis</name>
    <dbReference type="NCBI Taxonomy" id="91822"/>
    <lineage>
        <taxon>Bacteria</taxon>
        <taxon>Pseudomonadati</taxon>
        <taxon>Pseudomonadota</taxon>
        <taxon>Gammaproteobacteria</taxon>
        <taxon>Legionellales</taxon>
        <taxon>Legionellaceae</taxon>
        <taxon>Legionella</taxon>
    </lineage>
</organism>
<protein>
    <submittedName>
        <fullName evidence="1">Uncharacterized protein</fullName>
    </submittedName>
</protein>
<evidence type="ECO:0000313" key="1">
    <source>
        <dbReference type="EMBL" id="STX55794.1"/>
    </source>
</evidence>
<sequence length="318" mass="36997">MRVPVEISGEIPQQSPDLQENQSKLLVNFNEELPNGKVSKKEIRTPIKRQKGMTCTLYAMRRIAFFNSLADSKSIQAYTELKKALSDFKMTETCFKHLIHTANKIIKDFDLNLEKALIKNLSFMHSYSKAGSMYRFNLSPIEFYNQLDLFPKWVILYSILIQRILAPLFSLQQTDWHPSKGMDALRDSLSKKGAHFFMGKYGTWCYNKPPKEYKDLCTSTRKVLYFDKDSYQADEAMFTHGIIVDQIKNINGKNMVFYRDPNYPSSPGKKEKVFMLSYETFVKRLTDFRGLNFQSNECSSEEKFGLVSCIPEKIYSIR</sequence>
<gene>
    <name evidence="1" type="ORF">NCTC13315_03164</name>
</gene>
<dbReference type="OrthoDB" id="5651579at2"/>
<dbReference type="RefSeq" id="WP_115304396.1">
    <property type="nucleotide sequence ID" value="NZ_CAAAHO010000016.1"/>
</dbReference>
<reference evidence="1 2" key="1">
    <citation type="submission" date="2018-06" db="EMBL/GenBank/DDBJ databases">
        <authorList>
            <consortium name="Pathogen Informatics"/>
            <person name="Doyle S."/>
        </authorList>
    </citation>
    <scope>NUCLEOTIDE SEQUENCE [LARGE SCALE GENOMIC DNA]</scope>
    <source>
        <strain evidence="1 2">NCTC13315</strain>
    </source>
</reference>
<keyword evidence="2" id="KW-1185">Reference proteome</keyword>
<dbReference type="AlphaFoldDB" id="A0A378JPS2"/>
<proteinExistence type="predicted"/>
<evidence type="ECO:0000313" key="2">
    <source>
        <dbReference type="Proteomes" id="UP000254968"/>
    </source>
</evidence>